<accession>A0ABR9C2R3</accession>
<comment type="caution">
    <text evidence="1">The sequence shown here is derived from an EMBL/GenBank/DDBJ whole genome shotgun (WGS) entry which is preliminary data.</text>
</comment>
<organism evidence="1 2">
    <name type="scientific">Pseudomonas coleopterorum</name>
    <dbReference type="NCBI Taxonomy" id="1605838"/>
    <lineage>
        <taxon>Bacteria</taxon>
        <taxon>Pseudomonadati</taxon>
        <taxon>Pseudomonadota</taxon>
        <taxon>Gammaproteobacteria</taxon>
        <taxon>Pseudomonadales</taxon>
        <taxon>Pseudomonadaceae</taxon>
        <taxon>Pseudomonas</taxon>
    </lineage>
</organism>
<evidence type="ECO:0008006" key="3">
    <source>
        <dbReference type="Google" id="ProtNLM"/>
    </source>
</evidence>
<evidence type="ECO:0000313" key="2">
    <source>
        <dbReference type="Proteomes" id="UP000620025"/>
    </source>
</evidence>
<keyword evidence="2" id="KW-1185">Reference proteome</keyword>
<protein>
    <recommendedName>
        <fullName evidence="3">ZZ-type domain-containing protein</fullName>
    </recommendedName>
</protein>
<name>A0ABR9C2R3_9PSED</name>
<gene>
    <name evidence="1" type="ORF">IFT38_19020</name>
</gene>
<dbReference type="EMBL" id="JACYWZ010000008">
    <property type="protein sequence ID" value="MBD8771638.1"/>
    <property type="molecule type" value="Genomic_DNA"/>
</dbReference>
<proteinExistence type="predicted"/>
<sequence>MSSSTRVCDQCIYQPYLQAHIRRCLPYDEVCDYCFSDQIPTMDVAELARILEVILELFFEISSLRGLLEEDQQAPPGVPLRTVFAYLIQAKHSVEDPLIEHLLSEFMLEWEGPDDEDLDPDELWYTWRGGVVPGPDGLWEEIVKHIPTLLSA</sequence>
<reference evidence="1 2" key="1">
    <citation type="journal article" date="2020" name="FEMS Microbiol. Ecol.">
        <title>Temporal dynamics of bacterial communities during seed development and maturation.</title>
        <authorList>
            <person name="Chesneau G."/>
            <person name="Torres-Cortes G."/>
            <person name="Briand M."/>
            <person name="Darrasse A."/>
            <person name="Preveaux A."/>
            <person name="Marais C."/>
            <person name="Jacques M.A."/>
            <person name="Shade A."/>
            <person name="Barret M."/>
        </authorList>
    </citation>
    <scope>NUCLEOTIDE SEQUENCE [LARGE SCALE GENOMIC DNA]</scope>
    <source>
        <strain evidence="1 2">CFBP13599</strain>
    </source>
</reference>
<dbReference type="Proteomes" id="UP000620025">
    <property type="component" value="Unassembled WGS sequence"/>
</dbReference>
<dbReference type="RefSeq" id="WP_192068950.1">
    <property type="nucleotide sequence ID" value="NZ_JACYWY010000003.1"/>
</dbReference>
<evidence type="ECO:0000313" key="1">
    <source>
        <dbReference type="EMBL" id="MBD8771638.1"/>
    </source>
</evidence>